<proteinExistence type="predicted"/>
<dbReference type="PROSITE" id="PS51257">
    <property type="entry name" value="PROKAR_LIPOPROTEIN"/>
    <property type="match status" value="1"/>
</dbReference>
<evidence type="ECO:0000313" key="2">
    <source>
        <dbReference type="EMBL" id="MFC3625305.1"/>
    </source>
</evidence>
<evidence type="ECO:0000313" key="3">
    <source>
        <dbReference type="Proteomes" id="UP001595636"/>
    </source>
</evidence>
<name>A0ABV7TRE9_9NEIS</name>
<sequence>MNKIYSALLLVSLASLLGACSTPQSPEQKQAALAQDRKWENTLVGTWEVHKDEQGIKLVGRTTYQPDGNFIKTGHIEYNEMILPITGRGTWQLVNGKLTESFTEDMPPIFKSGQQLHSQIIQIDLQQFVYKSSSGSITREIRVN</sequence>
<gene>
    <name evidence="2" type="ORF">ACFOKJ_03980</name>
</gene>
<feature type="chain" id="PRO_5046084515" description="Lipocalin-like domain-containing protein" evidence="1">
    <location>
        <begin position="20"/>
        <end position="144"/>
    </location>
</feature>
<reference evidence="3" key="1">
    <citation type="journal article" date="2019" name="Int. J. Syst. Evol. Microbiol.">
        <title>The Global Catalogue of Microorganisms (GCM) 10K type strain sequencing project: providing services to taxonomists for standard genome sequencing and annotation.</title>
        <authorList>
            <consortium name="The Broad Institute Genomics Platform"/>
            <consortium name="The Broad Institute Genome Sequencing Center for Infectious Disease"/>
            <person name="Wu L."/>
            <person name="Ma J."/>
        </authorList>
    </citation>
    <scope>NUCLEOTIDE SEQUENCE [LARGE SCALE GENOMIC DNA]</scope>
    <source>
        <strain evidence="3">KCTC 42195</strain>
    </source>
</reference>
<keyword evidence="3" id="KW-1185">Reference proteome</keyword>
<accession>A0ABV7TRE9</accession>
<evidence type="ECO:0000256" key="1">
    <source>
        <dbReference type="SAM" id="SignalP"/>
    </source>
</evidence>
<protein>
    <recommendedName>
        <fullName evidence="4">Lipocalin-like domain-containing protein</fullName>
    </recommendedName>
</protein>
<dbReference type="Proteomes" id="UP001595636">
    <property type="component" value="Unassembled WGS sequence"/>
</dbReference>
<keyword evidence="1" id="KW-0732">Signal</keyword>
<organism evidence="2 3">
    <name type="scientific">Vogesella amnigena</name>
    <dbReference type="NCBI Taxonomy" id="1507449"/>
    <lineage>
        <taxon>Bacteria</taxon>
        <taxon>Pseudomonadati</taxon>
        <taxon>Pseudomonadota</taxon>
        <taxon>Betaproteobacteria</taxon>
        <taxon>Neisseriales</taxon>
        <taxon>Chromobacteriaceae</taxon>
        <taxon>Vogesella</taxon>
    </lineage>
</organism>
<feature type="signal peptide" evidence="1">
    <location>
        <begin position="1"/>
        <end position="19"/>
    </location>
</feature>
<dbReference type="EMBL" id="JBHRYH010000009">
    <property type="protein sequence ID" value="MFC3625305.1"/>
    <property type="molecule type" value="Genomic_DNA"/>
</dbReference>
<comment type="caution">
    <text evidence="2">The sequence shown here is derived from an EMBL/GenBank/DDBJ whole genome shotgun (WGS) entry which is preliminary data.</text>
</comment>
<evidence type="ECO:0008006" key="4">
    <source>
        <dbReference type="Google" id="ProtNLM"/>
    </source>
</evidence>
<dbReference type="RefSeq" id="WP_390276809.1">
    <property type="nucleotide sequence ID" value="NZ_JBHRYH010000009.1"/>
</dbReference>